<dbReference type="SUPFAM" id="SSF48371">
    <property type="entry name" value="ARM repeat"/>
    <property type="match status" value="2"/>
</dbReference>
<dbReference type="Gene3D" id="1.25.10.10">
    <property type="entry name" value="Leucine-rich Repeat Variant"/>
    <property type="match status" value="2"/>
</dbReference>
<evidence type="ECO:0008006" key="3">
    <source>
        <dbReference type="Google" id="ProtNLM"/>
    </source>
</evidence>
<dbReference type="InterPro" id="IPR011989">
    <property type="entry name" value="ARM-like"/>
</dbReference>
<protein>
    <recommendedName>
        <fullName evidence="3">HEAT repeat protein</fullName>
    </recommendedName>
</protein>
<dbReference type="Proteomes" id="UP000680866">
    <property type="component" value="Chromosome"/>
</dbReference>
<organism evidence="1 2">
    <name type="scientific">Polymorphospora rubra</name>
    <dbReference type="NCBI Taxonomy" id="338584"/>
    <lineage>
        <taxon>Bacteria</taxon>
        <taxon>Bacillati</taxon>
        <taxon>Actinomycetota</taxon>
        <taxon>Actinomycetes</taxon>
        <taxon>Micromonosporales</taxon>
        <taxon>Micromonosporaceae</taxon>
        <taxon>Polymorphospora</taxon>
    </lineage>
</organism>
<dbReference type="KEGG" id="pry:Prubr_67530"/>
<accession>A0A810N7Z6</accession>
<dbReference type="InterPro" id="IPR016024">
    <property type="entry name" value="ARM-type_fold"/>
</dbReference>
<sequence>MRQAASPDADTAQEAVSELHGSIFHQGTVYPATVAAVPFLAELATAAPHGRADLVWMLGMLADPHHAYGDEVLDVRAAVAAQLPVLQTLLADGDQNVREAAAYTAAQAGTDAESLRKRWRTETAEPVRASLALALGLIDPAATGPELTDLVLGAAPPVRVAAAVALLRAGLPWPDGAVTAVVAAIDDGAIVEYCWAHGGEWSAELVVATSAPVARELLDQLLKADKPKTRELGLYAASERCDVSRSAPPQLVPLVAAAVNDPDPDVRQGAVSALSRAGAAAGRYADLLAGLAAGFPDVAGARGFTSEYQAVNALARLGDPRWIDPVCAAAAAGHRTPWSVRGARLEPAVLAAVRQRLADEPARADVLAFVLGTWRAPEAVPELLAALPHEGPEAAGALLAIGHDDPAAVPHLRARVTRTGDPAAALAVRRITGDARPLLDLLDTVLSGKGELPRGPQTFVDGLGETLYPLLPAAREQLTGAAARTHPQREVQILAARIVAAVDGVPPVLATVRAVLAGGWGPAASTAAGLIADLAPDHRDTLAALEPLLRGRLGDRLSRVSAARALARLGVPVTELTEPLVHGVADHAGLATILELRAVETIPGLVELTARDSRIHLGGGDDAMWNDELLVERIHTTIAALRAG</sequence>
<evidence type="ECO:0000313" key="2">
    <source>
        <dbReference type="Proteomes" id="UP000680866"/>
    </source>
</evidence>
<gene>
    <name evidence="1" type="ORF">Prubr_67530</name>
</gene>
<dbReference type="PROSITE" id="PS50077">
    <property type="entry name" value="HEAT_REPEAT"/>
    <property type="match status" value="1"/>
</dbReference>
<keyword evidence="2" id="KW-1185">Reference proteome</keyword>
<reference evidence="1" key="1">
    <citation type="submission" date="2020-08" db="EMBL/GenBank/DDBJ databases">
        <title>Whole genome shotgun sequence of Polymorphospora rubra NBRC 101157.</title>
        <authorList>
            <person name="Komaki H."/>
            <person name="Tamura T."/>
        </authorList>
    </citation>
    <scope>NUCLEOTIDE SEQUENCE</scope>
    <source>
        <strain evidence="1">NBRC 101157</strain>
    </source>
</reference>
<dbReference type="InterPro" id="IPR021133">
    <property type="entry name" value="HEAT_type_2"/>
</dbReference>
<proteinExistence type="predicted"/>
<dbReference type="EMBL" id="AP023359">
    <property type="protein sequence ID" value="BCJ69732.1"/>
    <property type="molecule type" value="Genomic_DNA"/>
</dbReference>
<dbReference type="AlphaFoldDB" id="A0A810N7Z6"/>
<name>A0A810N7Z6_9ACTN</name>
<evidence type="ECO:0000313" key="1">
    <source>
        <dbReference type="EMBL" id="BCJ69732.1"/>
    </source>
</evidence>